<evidence type="ECO:0000256" key="2">
    <source>
        <dbReference type="ARBA" id="ARBA00023136"/>
    </source>
</evidence>
<dbReference type="GO" id="GO:0051205">
    <property type="term" value="P:protein insertion into membrane"/>
    <property type="evidence" value="ECO:0007669"/>
    <property type="project" value="UniProtKB-UniRule"/>
</dbReference>
<evidence type="ECO:0000256" key="4">
    <source>
        <dbReference type="HAMAP-Rule" id="MF_00923"/>
    </source>
</evidence>
<dbReference type="InterPro" id="IPR015943">
    <property type="entry name" value="WD40/YVTN_repeat-like_dom_sf"/>
</dbReference>
<dbReference type="PANTHER" id="PTHR34512">
    <property type="entry name" value="CELL SURFACE PROTEIN"/>
    <property type="match status" value="1"/>
</dbReference>
<name>A0A6M4GZ00_9PROT</name>
<organism evidence="6 7">
    <name type="scientific">Usitatibacter rugosus</name>
    <dbReference type="NCBI Taxonomy" id="2732067"/>
    <lineage>
        <taxon>Bacteria</taxon>
        <taxon>Pseudomonadati</taxon>
        <taxon>Pseudomonadota</taxon>
        <taxon>Betaproteobacteria</taxon>
        <taxon>Nitrosomonadales</taxon>
        <taxon>Usitatibacteraceae</taxon>
        <taxon>Usitatibacter</taxon>
    </lineage>
</organism>
<comment type="subunit">
    <text evidence="4">Part of the Bam complex.</text>
</comment>
<keyword evidence="7" id="KW-1185">Reference proteome</keyword>
<dbReference type="KEGG" id="uru:DSM104443_02827"/>
<evidence type="ECO:0000313" key="6">
    <source>
        <dbReference type="EMBL" id="QJR11744.1"/>
    </source>
</evidence>
<keyword evidence="3 4" id="KW-0998">Cell outer membrane</keyword>
<dbReference type="SUPFAM" id="SSF50998">
    <property type="entry name" value="Quinoprotein alcohol dehydrogenase-like"/>
    <property type="match status" value="1"/>
</dbReference>
<accession>A0A6M4GZ00</accession>
<comment type="similarity">
    <text evidence="4">Belongs to the BamB family.</text>
</comment>
<dbReference type="RefSeq" id="WP_171093328.1">
    <property type="nucleotide sequence ID" value="NZ_CP053069.1"/>
</dbReference>
<dbReference type="NCBIfam" id="TIGR03300">
    <property type="entry name" value="assembly_YfgL"/>
    <property type="match status" value="1"/>
</dbReference>
<evidence type="ECO:0000256" key="3">
    <source>
        <dbReference type="ARBA" id="ARBA00023237"/>
    </source>
</evidence>
<keyword evidence="2 4" id="KW-0472">Membrane</keyword>
<dbReference type="Pfam" id="PF13360">
    <property type="entry name" value="PQQ_2"/>
    <property type="match status" value="1"/>
</dbReference>
<reference evidence="6 7" key="1">
    <citation type="submission" date="2020-04" db="EMBL/GenBank/DDBJ databases">
        <title>Usitatibacter rugosus gen. nov., sp. nov. and Usitatibacter palustris sp. nov., novel members of Usitatibacteraceae fam. nov. within the order Nitrosomonadales isolated from soil.</title>
        <authorList>
            <person name="Huber K.J."/>
            <person name="Neumann-Schaal M."/>
            <person name="Geppert A."/>
            <person name="Luckner M."/>
            <person name="Wanner G."/>
            <person name="Overmann J."/>
        </authorList>
    </citation>
    <scope>NUCLEOTIDE SEQUENCE [LARGE SCALE GENOMIC DNA]</scope>
    <source>
        <strain evidence="6 7">0125_3</strain>
    </source>
</reference>
<dbReference type="InterPro" id="IPR017687">
    <property type="entry name" value="BamB"/>
</dbReference>
<comment type="function">
    <text evidence="4">Part of the outer membrane protein assembly complex, which is involved in assembly and insertion of beta-barrel proteins into the outer membrane.</text>
</comment>
<dbReference type="SMART" id="SM00564">
    <property type="entry name" value="PQQ"/>
    <property type="match status" value="7"/>
</dbReference>
<feature type="domain" description="Pyrrolo-quinoline quinone repeat" evidence="5">
    <location>
        <begin position="78"/>
        <end position="308"/>
    </location>
</feature>
<dbReference type="Gene3D" id="2.130.10.10">
    <property type="entry name" value="YVTN repeat-like/Quinoprotein amine dehydrogenase"/>
    <property type="match status" value="1"/>
</dbReference>
<dbReference type="InterPro" id="IPR002372">
    <property type="entry name" value="PQQ_rpt_dom"/>
</dbReference>
<evidence type="ECO:0000256" key="1">
    <source>
        <dbReference type="ARBA" id="ARBA00022729"/>
    </source>
</evidence>
<dbReference type="GO" id="GO:0009279">
    <property type="term" value="C:cell outer membrane"/>
    <property type="evidence" value="ECO:0007669"/>
    <property type="project" value="UniProtKB-SubCell"/>
</dbReference>
<dbReference type="Proteomes" id="UP000501534">
    <property type="component" value="Chromosome"/>
</dbReference>
<keyword evidence="1 4" id="KW-0732">Signal</keyword>
<proteinExistence type="inferred from homology"/>
<protein>
    <recommendedName>
        <fullName evidence="4">Outer membrane protein assembly factor BamB</fullName>
    </recommendedName>
</protein>
<dbReference type="GO" id="GO:0043165">
    <property type="term" value="P:Gram-negative-bacterium-type cell outer membrane assembly"/>
    <property type="evidence" value="ECO:0007669"/>
    <property type="project" value="UniProtKB-UniRule"/>
</dbReference>
<evidence type="ECO:0000259" key="5">
    <source>
        <dbReference type="Pfam" id="PF13360"/>
    </source>
</evidence>
<keyword evidence="4" id="KW-0449">Lipoprotein</keyword>
<dbReference type="HAMAP" id="MF_00923">
    <property type="entry name" value="OM_assembly_BamB"/>
    <property type="match status" value="1"/>
</dbReference>
<keyword evidence="4" id="KW-0564">Palmitate</keyword>
<dbReference type="EMBL" id="CP053069">
    <property type="protein sequence ID" value="QJR11744.1"/>
    <property type="molecule type" value="Genomic_DNA"/>
</dbReference>
<evidence type="ECO:0000313" key="7">
    <source>
        <dbReference type="Proteomes" id="UP000501534"/>
    </source>
</evidence>
<dbReference type="AlphaFoldDB" id="A0A6M4GZ00"/>
<dbReference type="InterPro" id="IPR018391">
    <property type="entry name" value="PQQ_b-propeller_rpt"/>
</dbReference>
<gene>
    <name evidence="4 6" type="primary">bamB</name>
    <name evidence="6" type="ORF">DSM104443_02827</name>
</gene>
<dbReference type="PROSITE" id="PS51257">
    <property type="entry name" value="PROKAR_LIPOPROTEIN"/>
    <property type="match status" value="1"/>
</dbReference>
<comment type="subcellular location">
    <subcellularLocation>
        <location evidence="4">Cell outer membrane</location>
        <topology evidence="4">Lipid-anchor</topology>
    </subcellularLocation>
</comment>
<sequence>MSRAALAARIAGCAITLGLAGCGVFGIGGGDAPKPTPLTPIESTVAMKAAWTTPVGKALGFSFTPEIEGGRVYAAAADGGITMIEEDTGKVVGRIDAKRPISGGLAVEESKVIVGTSKGDVIAFDPTGKTVWTTNVTSEVIAPASVSKKTAVIRTADGRIVGINLDDGKRKWVYQRPMPVLMLRSDTGVQAIGNDVLAGYPGGKLIALDIDTGQLTWEVTVSLPKGATELERIADISGVPVVDGARVCAAAFQGKVACFEIQTRNMVWSRDIWSSKGLAVDGKNIYIADDTGNVHALDKNTGASLWKQDKLLYRRLTAPLIVAGRVAVGDIQGFVHVLSVEDGKFIGRIATDGSPIRTMIPAPGGIVVQTANGSVVAIRF</sequence>
<dbReference type="PANTHER" id="PTHR34512:SF30">
    <property type="entry name" value="OUTER MEMBRANE PROTEIN ASSEMBLY FACTOR BAMB"/>
    <property type="match status" value="1"/>
</dbReference>
<dbReference type="InterPro" id="IPR011047">
    <property type="entry name" value="Quinoprotein_ADH-like_sf"/>
</dbReference>